<name>A0A3D9HWG3_9PROT</name>
<dbReference type="InterPro" id="IPR001537">
    <property type="entry name" value="SpoU_MeTrfase"/>
</dbReference>
<dbReference type="PANTHER" id="PTHR46429">
    <property type="entry name" value="23S RRNA (GUANOSINE-2'-O-)-METHYLTRANSFERASE RLMB"/>
    <property type="match status" value="1"/>
</dbReference>
<evidence type="ECO:0000313" key="5">
    <source>
        <dbReference type="EMBL" id="RED53749.1"/>
    </source>
</evidence>
<dbReference type="Pfam" id="PF08032">
    <property type="entry name" value="SpoU_sub_bind"/>
    <property type="match status" value="1"/>
</dbReference>
<feature type="compositionally biased region" description="Basic residues" evidence="3">
    <location>
        <begin position="1"/>
        <end position="15"/>
    </location>
</feature>
<dbReference type="EMBL" id="QRDW01000001">
    <property type="protein sequence ID" value="RED53749.1"/>
    <property type="molecule type" value="Genomic_DNA"/>
</dbReference>
<dbReference type="InterPro" id="IPR029028">
    <property type="entry name" value="Alpha/beta_knot_MTases"/>
</dbReference>
<dbReference type="GO" id="GO:0008173">
    <property type="term" value="F:RNA methyltransferase activity"/>
    <property type="evidence" value="ECO:0007669"/>
    <property type="project" value="InterPro"/>
</dbReference>
<proteinExistence type="predicted"/>
<sequence length="293" mass="31192">MSRNTSKRGSGRNHSARGAASTSKKSATPSKGAGRGQNRNKERNTGSRIPGGSGDSFWLYGNHPVQAALANQERDIQRVICTGGQIDEYLPLSARRGIQAERVDREQMDGLFPDGTVHQGVAALVRPLRQLAIEDILFSAGEKSVLVVLDQVTDPHNVGAVLRSAAVFGADAVILPDRNAPPETGVLAKSASGALESVPLIRIGNLARTLEQTQEKGYWSVGLAGEGDVELPDLALPDRLVIVMGAEGSGLRRLTRDHCDHLVRIPMAENAVGSLNVSNAAAIVLYDITARRD</sequence>
<dbReference type="GO" id="GO:0032259">
    <property type="term" value="P:methylation"/>
    <property type="evidence" value="ECO:0007669"/>
    <property type="project" value="UniProtKB-KW"/>
</dbReference>
<keyword evidence="6" id="KW-1185">Reference proteome</keyword>
<dbReference type="Pfam" id="PF00588">
    <property type="entry name" value="SpoU_methylase"/>
    <property type="match status" value="1"/>
</dbReference>
<dbReference type="GO" id="GO:0005829">
    <property type="term" value="C:cytosol"/>
    <property type="evidence" value="ECO:0007669"/>
    <property type="project" value="TreeGrafter"/>
</dbReference>
<feature type="compositionally biased region" description="Low complexity" evidence="3">
    <location>
        <begin position="16"/>
        <end position="32"/>
    </location>
</feature>
<dbReference type="AlphaFoldDB" id="A0A3D9HWG3"/>
<dbReference type="Gene3D" id="3.40.1280.10">
    <property type="match status" value="1"/>
</dbReference>
<dbReference type="InterPro" id="IPR029064">
    <property type="entry name" value="Ribosomal_eL30-like_sf"/>
</dbReference>
<evidence type="ECO:0000256" key="2">
    <source>
        <dbReference type="ARBA" id="ARBA00022679"/>
    </source>
</evidence>
<organism evidence="5 6">
    <name type="scientific">Aestuariispira insulae</name>
    <dbReference type="NCBI Taxonomy" id="1461337"/>
    <lineage>
        <taxon>Bacteria</taxon>
        <taxon>Pseudomonadati</taxon>
        <taxon>Pseudomonadota</taxon>
        <taxon>Alphaproteobacteria</taxon>
        <taxon>Rhodospirillales</taxon>
        <taxon>Kiloniellaceae</taxon>
        <taxon>Aestuariispira</taxon>
    </lineage>
</organism>
<dbReference type="PANTHER" id="PTHR46429:SF1">
    <property type="entry name" value="23S RRNA (GUANOSINE-2'-O-)-METHYLTRANSFERASE RLMB"/>
    <property type="match status" value="1"/>
</dbReference>
<dbReference type="NCBIfam" id="TIGR00186">
    <property type="entry name" value="rRNA_methyl_3"/>
    <property type="match status" value="1"/>
</dbReference>
<dbReference type="InterPro" id="IPR029026">
    <property type="entry name" value="tRNA_m1G_MTases_N"/>
</dbReference>
<accession>A0A3D9HWG3</accession>
<dbReference type="InterPro" id="IPR013123">
    <property type="entry name" value="SpoU_subst-bd"/>
</dbReference>
<dbReference type="RefSeq" id="WP_115934863.1">
    <property type="nucleotide sequence ID" value="NZ_QRDW01000001.1"/>
</dbReference>
<dbReference type="GO" id="GO:0003723">
    <property type="term" value="F:RNA binding"/>
    <property type="evidence" value="ECO:0007669"/>
    <property type="project" value="InterPro"/>
</dbReference>
<keyword evidence="2 5" id="KW-0808">Transferase</keyword>
<gene>
    <name evidence="5" type="ORF">DFP90_101547</name>
</gene>
<keyword evidence="1 5" id="KW-0489">Methyltransferase</keyword>
<dbReference type="Proteomes" id="UP000256845">
    <property type="component" value="Unassembled WGS sequence"/>
</dbReference>
<feature type="domain" description="RNA 2-O ribose methyltransferase substrate binding" evidence="4">
    <location>
        <begin position="58"/>
        <end position="131"/>
    </location>
</feature>
<evidence type="ECO:0000313" key="6">
    <source>
        <dbReference type="Proteomes" id="UP000256845"/>
    </source>
</evidence>
<protein>
    <submittedName>
        <fullName evidence="5">23S rRNA (Guanosine2251-2'-O)-methyltransferase</fullName>
    </submittedName>
</protein>
<dbReference type="OrthoDB" id="9785673at2"/>
<evidence type="ECO:0000259" key="4">
    <source>
        <dbReference type="SMART" id="SM00967"/>
    </source>
</evidence>
<dbReference type="SMART" id="SM00967">
    <property type="entry name" value="SpoU_sub_bind"/>
    <property type="match status" value="1"/>
</dbReference>
<dbReference type="SUPFAM" id="SSF55315">
    <property type="entry name" value="L30e-like"/>
    <property type="match status" value="1"/>
</dbReference>
<feature type="region of interest" description="Disordered" evidence="3">
    <location>
        <begin position="1"/>
        <end position="55"/>
    </location>
</feature>
<dbReference type="SUPFAM" id="SSF75217">
    <property type="entry name" value="alpha/beta knot"/>
    <property type="match status" value="1"/>
</dbReference>
<evidence type="ECO:0000256" key="1">
    <source>
        <dbReference type="ARBA" id="ARBA00022603"/>
    </source>
</evidence>
<evidence type="ECO:0000256" key="3">
    <source>
        <dbReference type="SAM" id="MobiDB-lite"/>
    </source>
</evidence>
<reference evidence="5 6" key="1">
    <citation type="submission" date="2018-07" db="EMBL/GenBank/DDBJ databases">
        <title>Genomic Encyclopedia of Type Strains, Phase III (KMG-III): the genomes of soil and plant-associated and newly described type strains.</title>
        <authorList>
            <person name="Whitman W."/>
        </authorList>
    </citation>
    <scope>NUCLEOTIDE SEQUENCE [LARGE SCALE GENOMIC DNA]</scope>
    <source>
        <strain evidence="5 6">CECT 8488</strain>
    </source>
</reference>
<dbReference type="InterPro" id="IPR004441">
    <property type="entry name" value="rRNA_MeTrfase_TrmH"/>
</dbReference>
<dbReference type="GO" id="GO:0006396">
    <property type="term" value="P:RNA processing"/>
    <property type="evidence" value="ECO:0007669"/>
    <property type="project" value="InterPro"/>
</dbReference>
<comment type="caution">
    <text evidence="5">The sequence shown here is derived from an EMBL/GenBank/DDBJ whole genome shotgun (WGS) entry which is preliminary data.</text>
</comment>
<dbReference type="Gene3D" id="3.30.1330.30">
    <property type="match status" value="1"/>
</dbReference>
<dbReference type="CDD" id="cd18103">
    <property type="entry name" value="SpoU-like_RlmB"/>
    <property type="match status" value="1"/>
</dbReference>